<dbReference type="Proteomes" id="UP000699462">
    <property type="component" value="Unassembled WGS sequence"/>
</dbReference>
<evidence type="ECO:0000313" key="10">
    <source>
        <dbReference type="EMBL" id="KAF8561050.1"/>
    </source>
</evidence>
<evidence type="ECO:0000256" key="8">
    <source>
        <dbReference type="SAM" id="MobiDB-lite"/>
    </source>
</evidence>
<keyword evidence="4 7" id="KW-1133">Transmembrane helix</keyword>
<feature type="transmembrane region" description="Helical" evidence="7">
    <location>
        <begin position="180"/>
        <end position="206"/>
    </location>
</feature>
<dbReference type="PROSITE" id="PS50216">
    <property type="entry name" value="DHHC"/>
    <property type="match status" value="1"/>
</dbReference>
<feature type="region of interest" description="Disordered" evidence="8">
    <location>
        <begin position="590"/>
        <end position="630"/>
    </location>
</feature>
<accession>A0A8T0CZH4</accession>
<dbReference type="GO" id="GO:0019706">
    <property type="term" value="F:protein-cysteine S-palmitoyltransferase activity"/>
    <property type="evidence" value="ECO:0007669"/>
    <property type="project" value="UniProtKB-EC"/>
</dbReference>
<comment type="caution">
    <text evidence="10">The sequence shown here is derived from an EMBL/GenBank/DDBJ whole genome shotgun (WGS) entry which is preliminary data.</text>
</comment>
<feature type="domain" description="Palmitoyltransferase DHHC" evidence="9">
    <location>
        <begin position="99"/>
        <end position="218"/>
    </location>
</feature>
<dbReference type="InterPro" id="IPR001594">
    <property type="entry name" value="Palmitoyltrfase_DHHC"/>
</dbReference>
<dbReference type="OrthoDB" id="4096362at2759"/>
<feature type="transmembrane region" description="Helical" evidence="7">
    <location>
        <begin position="39"/>
        <end position="62"/>
    </location>
</feature>
<feature type="compositionally biased region" description="Polar residues" evidence="8">
    <location>
        <begin position="620"/>
        <end position="630"/>
    </location>
</feature>
<dbReference type="Pfam" id="PF01529">
    <property type="entry name" value="DHHC"/>
    <property type="match status" value="1"/>
</dbReference>
<evidence type="ECO:0000256" key="7">
    <source>
        <dbReference type="RuleBase" id="RU079119"/>
    </source>
</evidence>
<sequence>MCTSKLADLLPAVVTWALILGVTTLYFVFICFQFSATYSWVIFVIHSILTIYVLCCLIRTSFMDPGFFPYATEEEVDYEESKSAPVNREYNINGVVMRVKWCDTCLFYRPPRCSHCAVCNRCVDCFDHHCPWINNCVGRRNSRYFFLFLLSLSIHIMVVFIVTLMYLLESRLPLSSYSNIICIIILLLSGLSFFPVLGLWGFHVYLISNGVTTNEQVTDKFRAHLNPFTLGFIRNWRRFCCAPQFPRRPEVVTVTKPKRKRRHKSWWRRGHPLREQSANSKNAFLLASDHLVSGTTGNSYAQVSSANHNELATTHLNDRTAVRPPHSVRIYTPPPAVPERTLFGQMEPRGPLADDVRVSVSQMADKSASNGACPSSTAGELSPLLAGTFATVRTPTTTSISVSSAPGHPYIPSTTRAAGDTASISLSGWSEDAASLKTLDRLIGMTRHLTGTANSSLGGGLGGASVIAAVDVIRENGESAITSDSLALGSDVGVGDHNPHSSRTVFRPLNGYPETLPLQGVDSVSQHFNQISYLPVNPGRGTQQESGSYCNLFEEPGVGGIATGGPGGGSGYVNYGNVNGHTNGALSENSLVDHHPRTTTSHPQHSPPRSTLAGVGLWNGSGSTPASQSSLSFVSRPSWPAFSRPSIPVSLTREVSSPSANTPLATPDHLMARASIGAAELGRFSLTFPVAEMTAPHASQETLSTATSQLSVAYGTPSTPGSFQFPVDSGSMMVVDGFRQSPHSTCVGPTGTMLPSQPVASSNGHIPCPESSSGT</sequence>
<evidence type="ECO:0000256" key="4">
    <source>
        <dbReference type="ARBA" id="ARBA00022989"/>
    </source>
</evidence>
<evidence type="ECO:0000256" key="2">
    <source>
        <dbReference type="ARBA" id="ARBA00022679"/>
    </source>
</evidence>
<evidence type="ECO:0000313" key="11">
    <source>
        <dbReference type="Proteomes" id="UP000699462"/>
    </source>
</evidence>
<evidence type="ECO:0000259" key="9">
    <source>
        <dbReference type="Pfam" id="PF01529"/>
    </source>
</evidence>
<feature type="compositionally biased region" description="Polar residues" evidence="8">
    <location>
        <begin position="598"/>
        <end position="609"/>
    </location>
</feature>
<dbReference type="GO" id="GO:0016020">
    <property type="term" value="C:membrane"/>
    <property type="evidence" value="ECO:0007669"/>
    <property type="project" value="UniProtKB-SubCell"/>
</dbReference>
<dbReference type="GO" id="GO:0006612">
    <property type="term" value="P:protein targeting to membrane"/>
    <property type="evidence" value="ECO:0007669"/>
    <property type="project" value="TreeGrafter"/>
</dbReference>
<evidence type="ECO:0000256" key="3">
    <source>
        <dbReference type="ARBA" id="ARBA00022692"/>
    </source>
</evidence>
<dbReference type="PANTHER" id="PTHR22883">
    <property type="entry name" value="ZINC FINGER DHHC DOMAIN CONTAINING PROTEIN"/>
    <property type="match status" value="1"/>
</dbReference>
<dbReference type="InterPro" id="IPR039859">
    <property type="entry name" value="PFA4/ZDH16/20/ERF2-like"/>
</dbReference>
<dbReference type="PANTHER" id="PTHR22883:SF488">
    <property type="entry name" value="PALMITOYLTRANSFERASE"/>
    <property type="match status" value="1"/>
</dbReference>
<comment type="domain">
    <text evidence="7">The DHHC domain is required for palmitoyltransferase activity.</text>
</comment>
<dbReference type="EMBL" id="JTDF01022030">
    <property type="protein sequence ID" value="KAF8561050.1"/>
    <property type="molecule type" value="Genomic_DNA"/>
</dbReference>
<dbReference type="AlphaFoldDB" id="A0A8T0CZH4"/>
<dbReference type="GO" id="GO:0005794">
    <property type="term" value="C:Golgi apparatus"/>
    <property type="evidence" value="ECO:0007669"/>
    <property type="project" value="TreeGrafter"/>
</dbReference>
<evidence type="ECO:0000256" key="6">
    <source>
        <dbReference type="ARBA" id="ARBA00023315"/>
    </source>
</evidence>
<keyword evidence="2 7" id="KW-0808">Transferase</keyword>
<keyword evidence="6 7" id="KW-0012">Acyltransferase</keyword>
<feature type="region of interest" description="Disordered" evidence="8">
    <location>
        <begin position="750"/>
        <end position="775"/>
    </location>
</feature>
<reference evidence="10 11" key="1">
    <citation type="submission" date="2019-07" db="EMBL/GenBank/DDBJ databases">
        <title>Annotation for the trematode Paragonimus westermani.</title>
        <authorList>
            <person name="Choi Y.-J."/>
        </authorList>
    </citation>
    <scope>NUCLEOTIDE SEQUENCE [LARGE SCALE GENOMIC DNA]</scope>
    <source>
        <strain evidence="10">180907_Pwestermani</strain>
    </source>
</reference>
<keyword evidence="3 7" id="KW-0812">Transmembrane</keyword>
<keyword evidence="11" id="KW-1185">Reference proteome</keyword>
<feature type="compositionally biased region" description="Polar residues" evidence="8">
    <location>
        <begin position="753"/>
        <end position="775"/>
    </location>
</feature>
<proteinExistence type="inferred from homology"/>
<protein>
    <recommendedName>
        <fullName evidence="7">Palmitoyltransferase</fullName>
        <ecNumber evidence="7">2.3.1.225</ecNumber>
    </recommendedName>
</protein>
<feature type="transmembrane region" description="Helical" evidence="7">
    <location>
        <begin position="12"/>
        <end position="32"/>
    </location>
</feature>
<feature type="transmembrane region" description="Helical" evidence="7">
    <location>
        <begin position="144"/>
        <end position="168"/>
    </location>
</feature>
<comment type="subcellular location">
    <subcellularLocation>
        <location evidence="1">Membrane</location>
        <topology evidence="1">Multi-pass membrane protein</topology>
    </subcellularLocation>
</comment>
<comment type="catalytic activity">
    <reaction evidence="7">
        <text>L-cysteinyl-[protein] + hexadecanoyl-CoA = S-hexadecanoyl-L-cysteinyl-[protein] + CoA</text>
        <dbReference type="Rhea" id="RHEA:36683"/>
        <dbReference type="Rhea" id="RHEA-COMP:10131"/>
        <dbReference type="Rhea" id="RHEA-COMP:11032"/>
        <dbReference type="ChEBI" id="CHEBI:29950"/>
        <dbReference type="ChEBI" id="CHEBI:57287"/>
        <dbReference type="ChEBI" id="CHEBI:57379"/>
        <dbReference type="ChEBI" id="CHEBI:74151"/>
        <dbReference type="EC" id="2.3.1.225"/>
    </reaction>
</comment>
<name>A0A8T0CZH4_9TREM</name>
<gene>
    <name evidence="10" type="ORF">P879_06530</name>
</gene>
<dbReference type="EC" id="2.3.1.225" evidence="7"/>
<keyword evidence="5 7" id="KW-0472">Membrane</keyword>
<comment type="similarity">
    <text evidence="7">Belongs to the DHHC palmitoyltransferase family.</text>
</comment>
<evidence type="ECO:0000256" key="1">
    <source>
        <dbReference type="ARBA" id="ARBA00004141"/>
    </source>
</evidence>
<evidence type="ECO:0000256" key="5">
    <source>
        <dbReference type="ARBA" id="ARBA00023136"/>
    </source>
</evidence>
<organism evidence="10 11">
    <name type="scientific">Paragonimus westermani</name>
    <dbReference type="NCBI Taxonomy" id="34504"/>
    <lineage>
        <taxon>Eukaryota</taxon>
        <taxon>Metazoa</taxon>
        <taxon>Spiralia</taxon>
        <taxon>Lophotrochozoa</taxon>
        <taxon>Platyhelminthes</taxon>
        <taxon>Trematoda</taxon>
        <taxon>Digenea</taxon>
        <taxon>Plagiorchiida</taxon>
        <taxon>Troglotremata</taxon>
        <taxon>Troglotrematidae</taxon>
        <taxon>Paragonimus</taxon>
    </lineage>
</organism>
<dbReference type="GO" id="GO:0005783">
    <property type="term" value="C:endoplasmic reticulum"/>
    <property type="evidence" value="ECO:0007669"/>
    <property type="project" value="TreeGrafter"/>
</dbReference>